<dbReference type="SUPFAM" id="SSF51735">
    <property type="entry name" value="NAD(P)-binding Rossmann-fold domains"/>
    <property type="match status" value="1"/>
</dbReference>
<name>A0ABP8XA68_9PSEU</name>
<dbReference type="Proteomes" id="UP001500325">
    <property type="component" value="Unassembled WGS sequence"/>
</dbReference>
<evidence type="ECO:0000313" key="2">
    <source>
        <dbReference type="EMBL" id="GAA4702010.1"/>
    </source>
</evidence>
<gene>
    <name evidence="2" type="ORF">GCM10023215_46290</name>
</gene>
<evidence type="ECO:0000259" key="1">
    <source>
        <dbReference type="Pfam" id="PF01370"/>
    </source>
</evidence>
<proteinExistence type="predicted"/>
<dbReference type="EMBL" id="BAABIC010000017">
    <property type="protein sequence ID" value="GAA4702010.1"/>
    <property type="molecule type" value="Genomic_DNA"/>
</dbReference>
<accession>A0ABP8XA68</accession>
<dbReference type="InterPro" id="IPR001509">
    <property type="entry name" value="Epimerase_deHydtase"/>
</dbReference>
<dbReference type="InterPro" id="IPR036291">
    <property type="entry name" value="NAD(P)-bd_dom_sf"/>
</dbReference>
<evidence type="ECO:0000313" key="3">
    <source>
        <dbReference type="Proteomes" id="UP001500325"/>
    </source>
</evidence>
<dbReference type="Gene3D" id="3.40.50.720">
    <property type="entry name" value="NAD(P)-binding Rossmann-like Domain"/>
    <property type="match status" value="1"/>
</dbReference>
<comment type="caution">
    <text evidence="2">The sequence shown here is derived from an EMBL/GenBank/DDBJ whole genome shotgun (WGS) entry which is preliminary data.</text>
</comment>
<reference evidence="3" key="1">
    <citation type="journal article" date="2019" name="Int. J. Syst. Evol. Microbiol.">
        <title>The Global Catalogue of Microorganisms (GCM) 10K type strain sequencing project: providing services to taxonomists for standard genome sequencing and annotation.</title>
        <authorList>
            <consortium name="The Broad Institute Genomics Platform"/>
            <consortium name="The Broad Institute Genome Sequencing Center for Infectious Disease"/>
            <person name="Wu L."/>
            <person name="Ma J."/>
        </authorList>
    </citation>
    <scope>NUCLEOTIDE SEQUENCE [LARGE SCALE GENOMIC DNA]</scope>
    <source>
        <strain evidence="3">JCM 18055</strain>
    </source>
</reference>
<organism evidence="2 3">
    <name type="scientific">Pseudonocardia yuanmonensis</name>
    <dbReference type="NCBI Taxonomy" id="1095914"/>
    <lineage>
        <taxon>Bacteria</taxon>
        <taxon>Bacillati</taxon>
        <taxon>Actinomycetota</taxon>
        <taxon>Actinomycetes</taxon>
        <taxon>Pseudonocardiales</taxon>
        <taxon>Pseudonocardiaceae</taxon>
        <taxon>Pseudonocardia</taxon>
    </lineage>
</organism>
<protein>
    <submittedName>
        <fullName evidence="2">SDR family oxidoreductase</fullName>
    </submittedName>
</protein>
<sequence>MRLLVLGGTVFLSRAVAEAAVAAGHEVVCAARGRSGSVPAGARLVEVDRDVSLDPLRGSRFDAVVDVATMSLPWVREALAAIDAGHWTFVSSINAYADTATRGQTAAAPLLAPRTDASSTTPDDPQLYGAVKVACEQAVRAAHDGRALVVRGGLMCGPGDVMDRFGYWAARFARGGRAVVPDVPGHPAQVVDVRDLAEWIVRSAGQGVSGTFDGTAPGTTLATLLDEVAAAVGAPDLELVGRPAEELAAAGVGIWAGPRSLPLWLPESHWGMVDRDVSATLAAGFTARPLAETARAALGWERELGTDRPRVAGLTPAEEAALL</sequence>
<keyword evidence="3" id="KW-1185">Reference proteome</keyword>
<dbReference type="Pfam" id="PF01370">
    <property type="entry name" value="Epimerase"/>
    <property type="match status" value="1"/>
</dbReference>
<feature type="domain" description="NAD-dependent epimerase/dehydratase" evidence="1">
    <location>
        <begin position="4"/>
        <end position="206"/>
    </location>
</feature>